<proteinExistence type="predicted"/>
<protein>
    <submittedName>
        <fullName evidence="1">Uncharacterized protein</fullName>
    </submittedName>
</protein>
<sequence>MNPLLRKLGLPVFCGVGNVALLAASLRESLRSARGGRLQVLGHHWHPHTPGDASDEALVWLDGAPVREVGPLLRRQRAAARSESNAVTGHVTALLPADLVTGREVRTSLPGPLGLPGGYPVRIHGWRRWPLRRRR</sequence>
<comment type="caution">
    <text evidence="1">The sequence shown here is derived from an EMBL/GenBank/DDBJ whole genome shotgun (WGS) entry which is preliminary data.</text>
</comment>
<evidence type="ECO:0000313" key="2">
    <source>
        <dbReference type="Proteomes" id="UP000611554"/>
    </source>
</evidence>
<accession>A0ABQ2RHX6</accession>
<keyword evidence="2" id="KW-1185">Reference proteome</keyword>
<reference evidence="2" key="1">
    <citation type="journal article" date="2019" name="Int. J. Syst. Evol. Microbiol.">
        <title>The Global Catalogue of Microorganisms (GCM) 10K type strain sequencing project: providing services to taxonomists for standard genome sequencing and annotation.</title>
        <authorList>
            <consortium name="The Broad Institute Genomics Platform"/>
            <consortium name="The Broad Institute Genome Sequencing Center for Infectious Disease"/>
            <person name="Wu L."/>
            <person name="Ma J."/>
        </authorList>
    </citation>
    <scope>NUCLEOTIDE SEQUENCE [LARGE SCALE GENOMIC DNA]</scope>
    <source>
        <strain evidence="2">JCM 3115</strain>
    </source>
</reference>
<dbReference type="Proteomes" id="UP000611554">
    <property type="component" value="Unassembled WGS sequence"/>
</dbReference>
<dbReference type="EMBL" id="BMQJ01000033">
    <property type="protein sequence ID" value="GGQ33207.1"/>
    <property type="molecule type" value="Genomic_DNA"/>
</dbReference>
<organism evidence="1 2">
    <name type="scientific">Streptosporangium pseudovulgare</name>
    <dbReference type="NCBI Taxonomy" id="35765"/>
    <lineage>
        <taxon>Bacteria</taxon>
        <taxon>Bacillati</taxon>
        <taxon>Actinomycetota</taxon>
        <taxon>Actinomycetes</taxon>
        <taxon>Streptosporangiales</taxon>
        <taxon>Streptosporangiaceae</taxon>
        <taxon>Streptosporangium</taxon>
    </lineage>
</organism>
<name>A0ABQ2RHX6_9ACTN</name>
<evidence type="ECO:0000313" key="1">
    <source>
        <dbReference type="EMBL" id="GGQ33207.1"/>
    </source>
</evidence>
<gene>
    <name evidence="1" type="ORF">GCM10010140_74040</name>
</gene>